<dbReference type="GO" id="GO:0016747">
    <property type="term" value="F:acyltransferase activity, transferring groups other than amino-acyl groups"/>
    <property type="evidence" value="ECO:0007669"/>
    <property type="project" value="InterPro"/>
</dbReference>
<proteinExistence type="predicted"/>
<dbReference type="Pfam" id="PF00583">
    <property type="entry name" value="Acetyltransf_1"/>
    <property type="match status" value="1"/>
</dbReference>
<accession>A0A1S9JDZ9</accession>
<comment type="caution">
    <text evidence="2">The sequence shown here is derived from an EMBL/GenBank/DDBJ whole genome shotgun (WGS) entry which is preliminary data.</text>
</comment>
<dbReference type="EMBL" id="MSJS02000041">
    <property type="protein sequence ID" value="OOO81090.1"/>
    <property type="molecule type" value="Genomic_DNA"/>
</dbReference>
<evidence type="ECO:0000259" key="1">
    <source>
        <dbReference type="PROSITE" id="PS51186"/>
    </source>
</evidence>
<feature type="domain" description="N-acetyltransferase" evidence="1">
    <location>
        <begin position="1"/>
        <end position="136"/>
    </location>
</feature>
<dbReference type="InterPro" id="IPR016181">
    <property type="entry name" value="Acyl_CoA_acyltransferase"/>
</dbReference>
<evidence type="ECO:0000313" key="2">
    <source>
        <dbReference type="EMBL" id="OOO81090.1"/>
    </source>
</evidence>
<dbReference type="SUPFAM" id="SSF55729">
    <property type="entry name" value="Acyl-CoA N-acyltransferases (Nat)"/>
    <property type="match status" value="1"/>
</dbReference>
<name>A0A1S9JDZ9_SHIBO</name>
<dbReference type="Proteomes" id="UP000868349">
    <property type="component" value="Unassembled WGS sequence"/>
</dbReference>
<dbReference type="AlphaFoldDB" id="A0A1S9JDZ9"/>
<protein>
    <submittedName>
        <fullName evidence="2">N-acetyltransferase</fullName>
    </submittedName>
</protein>
<organism evidence="2">
    <name type="scientific">Shigella boydii</name>
    <dbReference type="NCBI Taxonomy" id="621"/>
    <lineage>
        <taxon>Bacteria</taxon>
        <taxon>Pseudomonadati</taxon>
        <taxon>Pseudomonadota</taxon>
        <taxon>Gammaproteobacteria</taxon>
        <taxon>Enterobacterales</taxon>
        <taxon>Enterobacteriaceae</taxon>
        <taxon>Shigella</taxon>
    </lineage>
</organism>
<dbReference type="RefSeq" id="WP_032270295.1">
    <property type="nucleotide sequence ID" value="NZ_MSJS02000041.1"/>
</dbReference>
<dbReference type="CDD" id="cd04301">
    <property type="entry name" value="NAT_SF"/>
    <property type="match status" value="1"/>
</dbReference>
<dbReference type="PROSITE" id="PS51186">
    <property type="entry name" value="GNAT"/>
    <property type="match status" value="1"/>
</dbReference>
<dbReference type="Gene3D" id="3.40.630.30">
    <property type="match status" value="1"/>
</dbReference>
<sequence length="136" mass="15416">MDIVNTSLQHLLVQLQKQMDDENRSNSPEGIGIMDLGSNVDCWHCVALEDGVPLGAATVQLGNELYKLYVAPQHRGRHVAEKLVSHVMDFLKEEGETEISIEMTKNSLPFWGRVVEKHSLEYEPIYGQLKMLIKLK</sequence>
<keyword evidence="2" id="KW-0808">Transferase</keyword>
<gene>
    <name evidence="2" type="ORF">AJR17_011605</name>
</gene>
<reference evidence="2" key="1">
    <citation type="submission" date="2017-02" db="EMBL/GenBank/DDBJ databases">
        <title>Shigella draft genomes.</title>
        <authorList>
            <person name="Weis A.M."/>
            <person name="Weimer B.C."/>
            <person name="Gilpin B."/>
        </authorList>
    </citation>
    <scope>NUCLEOTIDE SEQUENCE [LARGE SCALE GENOMIC DNA]</scope>
    <source>
        <strain evidence="2">BCW_4868</strain>
    </source>
</reference>
<dbReference type="InterPro" id="IPR000182">
    <property type="entry name" value="GNAT_dom"/>
</dbReference>